<dbReference type="EMBL" id="SDGV01000012">
    <property type="protein sequence ID" value="THB61409.1"/>
    <property type="molecule type" value="Genomic_DNA"/>
</dbReference>
<name>A0A4V3TV40_9ENTE</name>
<keyword evidence="2" id="KW-1185">Reference proteome</keyword>
<dbReference type="Proteomes" id="UP000310506">
    <property type="component" value="Unassembled WGS sequence"/>
</dbReference>
<comment type="caution">
    <text evidence="1">The sequence shown here is derived from an EMBL/GenBank/DDBJ whole genome shotgun (WGS) entry which is preliminary data.</text>
</comment>
<dbReference type="RefSeq" id="WP_136136594.1">
    <property type="nucleotide sequence ID" value="NZ_SDGV01000012.1"/>
</dbReference>
<accession>A0A4V3TV40</accession>
<evidence type="ECO:0000313" key="2">
    <source>
        <dbReference type="Proteomes" id="UP000310506"/>
    </source>
</evidence>
<sequence length="68" mass="7700">MAQVVKTLQVVEFDDGLTRIISTDKKQMARSYALDYLQDKAQKTSQGAYVALLSSAFYFSAGFRKRDK</sequence>
<dbReference type="OrthoDB" id="2055328at2"/>
<reference evidence="1 2" key="1">
    <citation type="submission" date="2019-01" db="EMBL/GenBank/DDBJ databases">
        <title>Vagococcus silagei sp. nov. isolated from brewer's grain.</title>
        <authorList>
            <person name="Guu J.-R."/>
        </authorList>
    </citation>
    <scope>NUCLEOTIDE SEQUENCE [LARGE SCALE GENOMIC DNA]</scope>
    <source>
        <strain evidence="1 2">2B-2</strain>
    </source>
</reference>
<proteinExistence type="predicted"/>
<dbReference type="AlphaFoldDB" id="A0A4V3TV40"/>
<protein>
    <submittedName>
        <fullName evidence="1">Uncharacterized protein</fullName>
    </submittedName>
</protein>
<organism evidence="1 2">
    <name type="scientific">Vagococcus silagei</name>
    <dbReference type="NCBI Taxonomy" id="2508885"/>
    <lineage>
        <taxon>Bacteria</taxon>
        <taxon>Bacillati</taxon>
        <taxon>Bacillota</taxon>
        <taxon>Bacilli</taxon>
        <taxon>Lactobacillales</taxon>
        <taxon>Enterococcaceae</taxon>
        <taxon>Vagococcus</taxon>
    </lineage>
</organism>
<gene>
    <name evidence="1" type="ORF">ESZ54_05020</name>
</gene>
<evidence type="ECO:0000313" key="1">
    <source>
        <dbReference type="EMBL" id="THB61409.1"/>
    </source>
</evidence>